<feature type="transmembrane region" description="Helical" evidence="6">
    <location>
        <begin position="60"/>
        <end position="77"/>
    </location>
</feature>
<gene>
    <name evidence="7" type="ORF">BP6252_07189</name>
</gene>
<feature type="transmembrane region" description="Helical" evidence="6">
    <location>
        <begin position="149"/>
        <end position="169"/>
    </location>
</feature>
<dbReference type="InterPro" id="IPR006603">
    <property type="entry name" value="PQ-loop_rpt"/>
</dbReference>
<evidence type="ECO:0000256" key="1">
    <source>
        <dbReference type="ARBA" id="ARBA00004141"/>
    </source>
</evidence>
<dbReference type="PANTHER" id="PTHR16201:SF37">
    <property type="entry name" value="PQ-LOOP REPEAT-CONTAINING PROTEIN"/>
    <property type="match status" value="1"/>
</dbReference>
<reference evidence="7 8" key="1">
    <citation type="journal article" date="2018" name="IMA Fungus">
        <title>IMA Genome-F 9: Draft genome sequence of Annulohypoxylon stygium, Aspergillus mulundensis, Berkeleyomyces basicola (syn. Thielaviopsis basicola), Ceratocystis smalleyi, two Cercospora beticola strains, Coleophoma cylindrospora, Fusarium fracticaudum, Phialophora cf. hyalina, and Morchella septimelata.</title>
        <authorList>
            <person name="Wingfield B.D."/>
            <person name="Bills G.F."/>
            <person name="Dong Y."/>
            <person name="Huang W."/>
            <person name="Nel W.J."/>
            <person name="Swalarsk-Parry B.S."/>
            <person name="Vaghefi N."/>
            <person name="Wilken P.M."/>
            <person name="An Z."/>
            <person name="de Beer Z.W."/>
            <person name="De Vos L."/>
            <person name="Chen L."/>
            <person name="Duong T.A."/>
            <person name="Gao Y."/>
            <person name="Hammerbacher A."/>
            <person name="Kikkert J.R."/>
            <person name="Li Y."/>
            <person name="Li H."/>
            <person name="Li K."/>
            <person name="Li Q."/>
            <person name="Liu X."/>
            <person name="Ma X."/>
            <person name="Naidoo K."/>
            <person name="Pethybridge S.J."/>
            <person name="Sun J."/>
            <person name="Steenkamp E.T."/>
            <person name="van der Nest M.A."/>
            <person name="van Wyk S."/>
            <person name="Wingfield M.J."/>
            <person name="Xiong C."/>
            <person name="Yue Q."/>
            <person name="Zhang X."/>
        </authorList>
    </citation>
    <scope>NUCLEOTIDE SEQUENCE [LARGE SCALE GENOMIC DNA]</scope>
    <source>
        <strain evidence="7 8">BP6252</strain>
    </source>
</reference>
<dbReference type="OrthoDB" id="407617at2759"/>
<name>A0A3D8RGW8_9HELO</name>
<dbReference type="Proteomes" id="UP000256645">
    <property type="component" value="Unassembled WGS sequence"/>
</dbReference>
<evidence type="ECO:0000256" key="3">
    <source>
        <dbReference type="ARBA" id="ARBA00022989"/>
    </source>
</evidence>
<evidence type="ECO:0000313" key="7">
    <source>
        <dbReference type="EMBL" id="RDW73282.1"/>
    </source>
</evidence>
<evidence type="ECO:0000256" key="6">
    <source>
        <dbReference type="SAM" id="Phobius"/>
    </source>
</evidence>
<feature type="transmembrane region" description="Helical" evidence="6">
    <location>
        <begin position="115"/>
        <end position="137"/>
    </location>
</feature>
<evidence type="ECO:0000256" key="4">
    <source>
        <dbReference type="ARBA" id="ARBA00023136"/>
    </source>
</evidence>
<dbReference type="Gene3D" id="1.20.1280.290">
    <property type="match status" value="1"/>
</dbReference>
<sequence length="308" mass="33849">MQQETTRRTSQQTIEITGQMDIPIAANVLGTIGAVCWSVQLIPQIVINYRRHNTIGLQRSMMLLWACAGVPLGAYNIVSDFNIALRIQPQILTVLSLITWIQCYHYDDKWSPIRCCAFVGVIGLLFGGVETALVFALKEGVRKNTHWPVVLMGVLSTVLLSAGVLRHYYDIYVERTVRGISFLFVGIDAAGDVFSLISIFFQPKLDILGIVIYSTEFVLWCGVFACGGYFNLLPWLRKKSGGRSSRSEVPTYMANQAGPALSEGMSHHVSLEQMPTSTSVFRTPSSGTSLRSSRGSATPGNSRDDSGS</sequence>
<dbReference type="AlphaFoldDB" id="A0A3D8RGW8"/>
<evidence type="ECO:0008006" key="9">
    <source>
        <dbReference type="Google" id="ProtNLM"/>
    </source>
</evidence>
<comment type="caution">
    <text evidence="7">The sequence shown here is derived from an EMBL/GenBank/DDBJ whole genome shotgun (WGS) entry which is preliminary data.</text>
</comment>
<evidence type="ECO:0000256" key="5">
    <source>
        <dbReference type="SAM" id="MobiDB-lite"/>
    </source>
</evidence>
<proteinExistence type="predicted"/>
<keyword evidence="4 6" id="KW-0472">Membrane</keyword>
<dbReference type="Pfam" id="PF04193">
    <property type="entry name" value="PQ-loop"/>
    <property type="match status" value="2"/>
</dbReference>
<evidence type="ECO:0000256" key="2">
    <source>
        <dbReference type="ARBA" id="ARBA00022692"/>
    </source>
</evidence>
<comment type="subcellular location">
    <subcellularLocation>
        <location evidence="1">Membrane</location>
        <topology evidence="1">Multi-pass membrane protein</topology>
    </subcellularLocation>
</comment>
<feature type="compositionally biased region" description="Low complexity" evidence="5">
    <location>
        <begin position="282"/>
        <end position="296"/>
    </location>
</feature>
<accession>A0A3D8RGW8</accession>
<protein>
    <recommendedName>
        <fullName evidence="9">PQ loop repeat protein</fullName>
    </recommendedName>
</protein>
<feature type="transmembrane region" description="Helical" evidence="6">
    <location>
        <begin position="207"/>
        <end position="236"/>
    </location>
</feature>
<keyword evidence="3 6" id="KW-1133">Transmembrane helix</keyword>
<dbReference type="GO" id="GO:0016020">
    <property type="term" value="C:membrane"/>
    <property type="evidence" value="ECO:0007669"/>
    <property type="project" value="UniProtKB-SubCell"/>
</dbReference>
<evidence type="ECO:0000313" key="8">
    <source>
        <dbReference type="Proteomes" id="UP000256645"/>
    </source>
</evidence>
<organism evidence="7 8">
    <name type="scientific">Coleophoma cylindrospora</name>
    <dbReference type="NCBI Taxonomy" id="1849047"/>
    <lineage>
        <taxon>Eukaryota</taxon>
        <taxon>Fungi</taxon>
        <taxon>Dikarya</taxon>
        <taxon>Ascomycota</taxon>
        <taxon>Pezizomycotina</taxon>
        <taxon>Leotiomycetes</taxon>
        <taxon>Helotiales</taxon>
        <taxon>Dermateaceae</taxon>
        <taxon>Coleophoma</taxon>
    </lineage>
</organism>
<keyword evidence="8" id="KW-1185">Reference proteome</keyword>
<dbReference type="PANTHER" id="PTHR16201">
    <property type="entry name" value="SEVEN TRANSMEMBRANE PROTEIN 1-RELATED"/>
    <property type="match status" value="1"/>
</dbReference>
<dbReference type="InterPro" id="IPR051415">
    <property type="entry name" value="LAAT-1"/>
</dbReference>
<keyword evidence="2 6" id="KW-0812">Transmembrane</keyword>
<dbReference type="EMBL" id="PDLM01000007">
    <property type="protein sequence ID" value="RDW73282.1"/>
    <property type="molecule type" value="Genomic_DNA"/>
</dbReference>
<feature type="transmembrane region" description="Helical" evidence="6">
    <location>
        <begin position="181"/>
        <end position="201"/>
    </location>
</feature>
<feature type="region of interest" description="Disordered" evidence="5">
    <location>
        <begin position="275"/>
        <end position="308"/>
    </location>
</feature>